<feature type="domain" description="Ubiquitin-like protease family profile" evidence="4">
    <location>
        <begin position="92"/>
        <end position="127"/>
    </location>
</feature>
<comment type="caution">
    <text evidence="5">The sequence shown here is derived from an EMBL/GenBank/DDBJ whole genome shotgun (WGS) entry which is preliminary data.</text>
</comment>
<dbReference type="SUPFAM" id="SSF54001">
    <property type="entry name" value="Cysteine proteinases"/>
    <property type="match status" value="1"/>
</dbReference>
<dbReference type="Gene3D" id="3.40.395.10">
    <property type="entry name" value="Adenoviral Proteinase, Chain A"/>
    <property type="match status" value="1"/>
</dbReference>
<dbReference type="OrthoDB" id="707459at2759"/>
<evidence type="ECO:0000256" key="1">
    <source>
        <dbReference type="ARBA" id="ARBA00005234"/>
    </source>
</evidence>
<protein>
    <recommendedName>
        <fullName evidence="4">Ubiquitin-like protease family profile domain-containing protein</fullName>
    </recommendedName>
</protein>
<reference evidence="5 6" key="1">
    <citation type="submission" date="2019-11" db="EMBL/GenBank/DDBJ databases">
        <title>Whole genome sequence of Oryza granulata.</title>
        <authorList>
            <person name="Li W."/>
        </authorList>
    </citation>
    <scope>NUCLEOTIDE SEQUENCE [LARGE SCALE GENOMIC DNA]</scope>
    <source>
        <strain evidence="6">cv. Menghai</strain>
        <tissue evidence="5">Leaf</tissue>
    </source>
</reference>
<dbReference type="GO" id="GO:0008234">
    <property type="term" value="F:cysteine-type peptidase activity"/>
    <property type="evidence" value="ECO:0007669"/>
    <property type="project" value="InterPro"/>
</dbReference>
<evidence type="ECO:0000313" key="6">
    <source>
        <dbReference type="Proteomes" id="UP000479710"/>
    </source>
</evidence>
<dbReference type="InterPro" id="IPR038765">
    <property type="entry name" value="Papain-like_cys_pep_sf"/>
</dbReference>
<name>A0A6G1BQV3_9ORYZ</name>
<dbReference type="Pfam" id="PF02902">
    <property type="entry name" value="Peptidase_C48"/>
    <property type="match status" value="1"/>
</dbReference>
<keyword evidence="3" id="KW-0378">Hydrolase</keyword>
<dbReference type="AlphaFoldDB" id="A0A6G1BQV3"/>
<dbReference type="GO" id="GO:0006508">
    <property type="term" value="P:proteolysis"/>
    <property type="evidence" value="ECO:0007669"/>
    <property type="project" value="UniProtKB-KW"/>
</dbReference>
<evidence type="ECO:0000256" key="3">
    <source>
        <dbReference type="ARBA" id="ARBA00022801"/>
    </source>
</evidence>
<accession>A0A6G1BQV3</accession>
<dbReference type="InterPro" id="IPR003653">
    <property type="entry name" value="Peptidase_C48_C"/>
</dbReference>
<dbReference type="EMBL" id="SPHZ02000012">
    <property type="protein sequence ID" value="KAF0890141.1"/>
    <property type="molecule type" value="Genomic_DNA"/>
</dbReference>
<evidence type="ECO:0000313" key="5">
    <source>
        <dbReference type="EMBL" id="KAF0890141.1"/>
    </source>
</evidence>
<organism evidence="5 6">
    <name type="scientific">Oryza meyeriana var. granulata</name>
    <dbReference type="NCBI Taxonomy" id="110450"/>
    <lineage>
        <taxon>Eukaryota</taxon>
        <taxon>Viridiplantae</taxon>
        <taxon>Streptophyta</taxon>
        <taxon>Embryophyta</taxon>
        <taxon>Tracheophyta</taxon>
        <taxon>Spermatophyta</taxon>
        <taxon>Magnoliopsida</taxon>
        <taxon>Liliopsida</taxon>
        <taxon>Poales</taxon>
        <taxon>Poaceae</taxon>
        <taxon>BOP clade</taxon>
        <taxon>Oryzoideae</taxon>
        <taxon>Oryzeae</taxon>
        <taxon>Oryzinae</taxon>
        <taxon>Oryza</taxon>
        <taxon>Oryza meyeriana</taxon>
    </lineage>
</organism>
<sequence length="147" mass="16484">MPARFVSPVDVGEPWPPPSDDANALRSLVLSDQERYRSVVFIEADRCMATGADIAGSFADGCMTEGVFIDAFATFLLKEMRDRPQTYGKRVFIPTIVVIILPVMNNDHWSLYIINFMHKRIDVLDSNEYNAIVVDPVPSDLQPVQHG</sequence>
<comment type="similarity">
    <text evidence="1">Belongs to the peptidase C48 family.</text>
</comment>
<dbReference type="Proteomes" id="UP000479710">
    <property type="component" value="Unassembled WGS sequence"/>
</dbReference>
<keyword evidence="2" id="KW-0645">Protease</keyword>
<evidence type="ECO:0000259" key="4">
    <source>
        <dbReference type="Pfam" id="PF02902"/>
    </source>
</evidence>
<keyword evidence="6" id="KW-1185">Reference proteome</keyword>
<proteinExistence type="inferred from homology"/>
<evidence type="ECO:0000256" key="2">
    <source>
        <dbReference type="ARBA" id="ARBA00022670"/>
    </source>
</evidence>
<gene>
    <name evidence="5" type="ORF">E2562_038143</name>
</gene>